<organism evidence="2 3">
    <name type="scientific">Undibacterium luofuense</name>
    <dbReference type="NCBI Taxonomy" id="2828733"/>
    <lineage>
        <taxon>Bacteria</taxon>
        <taxon>Pseudomonadati</taxon>
        <taxon>Pseudomonadota</taxon>
        <taxon>Betaproteobacteria</taxon>
        <taxon>Burkholderiales</taxon>
        <taxon>Oxalobacteraceae</taxon>
        <taxon>Undibacterium</taxon>
    </lineage>
</organism>
<protein>
    <submittedName>
        <fullName evidence="2">GNAT family N-acetyltransferase</fullName>
        <ecNumber evidence="2">2.3.1.-</ecNumber>
    </submittedName>
</protein>
<keyword evidence="2" id="KW-0808">Transferase</keyword>
<dbReference type="PANTHER" id="PTHR43415:SF3">
    <property type="entry name" value="GNAT-FAMILY ACETYLTRANSFERASE"/>
    <property type="match status" value="1"/>
</dbReference>
<dbReference type="CDD" id="cd04301">
    <property type="entry name" value="NAT_SF"/>
    <property type="match status" value="1"/>
</dbReference>
<feature type="domain" description="N-acetyltransferase" evidence="1">
    <location>
        <begin position="2"/>
        <end position="162"/>
    </location>
</feature>
<name>A0A941DNQ0_9BURK</name>
<dbReference type="SUPFAM" id="SSF55729">
    <property type="entry name" value="Acyl-CoA N-acyltransferases (Nat)"/>
    <property type="match status" value="1"/>
</dbReference>
<dbReference type="EMBL" id="JAGSPN010000010">
    <property type="protein sequence ID" value="MBR7783255.1"/>
    <property type="molecule type" value="Genomic_DNA"/>
</dbReference>
<dbReference type="Proteomes" id="UP000680067">
    <property type="component" value="Unassembled WGS sequence"/>
</dbReference>
<dbReference type="Pfam" id="PF00583">
    <property type="entry name" value="Acetyltransf_1"/>
    <property type="match status" value="1"/>
</dbReference>
<keyword evidence="3" id="KW-1185">Reference proteome</keyword>
<reference evidence="2" key="1">
    <citation type="submission" date="2021-04" db="EMBL/GenBank/DDBJ databases">
        <title>novel species isolated from subtropical streams in China.</title>
        <authorList>
            <person name="Lu H."/>
        </authorList>
    </citation>
    <scope>NUCLEOTIDE SEQUENCE</scope>
    <source>
        <strain evidence="2">LFS511W</strain>
    </source>
</reference>
<dbReference type="AlphaFoldDB" id="A0A941DNQ0"/>
<dbReference type="InterPro" id="IPR016181">
    <property type="entry name" value="Acyl_CoA_acyltransferase"/>
</dbReference>
<gene>
    <name evidence="2" type="ORF">KDM89_13965</name>
</gene>
<dbReference type="GO" id="GO:0016747">
    <property type="term" value="F:acyltransferase activity, transferring groups other than amino-acyl groups"/>
    <property type="evidence" value="ECO:0007669"/>
    <property type="project" value="InterPro"/>
</dbReference>
<proteinExistence type="predicted"/>
<sequence length="169" mass="18773">MITIRRATPADAAQLQRISEGANAYGGTLQLPYSSVELWTERLRQSSGDDIVLVAVDGEDVVGSAGLHPEKKRRRLHVAMLGITVAESHAGRGIGSLLMAELMRLADQWMHLLRIELTVYTDNEAAIHLYRKFGFETEGCLRAYALRDGKYVDAYCMARLHPNPPRLPA</sequence>
<dbReference type="PROSITE" id="PS51186">
    <property type="entry name" value="GNAT"/>
    <property type="match status" value="1"/>
</dbReference>
<accession>A0A941DNQ0</accession>
<evidence type="ECO:0000313" key="3">
    <source>
        <dbReference type="Proteomes" id="UP000680067"/>
    </source>
</evidence>
<comment type="caution">
    <text evidence="2">The sequence shown here is derived from an EMBL/GenBank/DDBJ whole genome shotgun (WGS) entry which is preliminary data.</text>
</comment>
<dbReference type="Gene3D" id="3.40.630.30">
    <property type="match status" value="1"/>
</dbReference>
<dbReference type="PANTHER" id="PTHR43415">
    <property type="entry name" value="SPERMIDINE N(1)-ACETYLTRANSFERASE"/>
    <property type="match status" value="1"/>
</dbReference>
<keyword evidence="2" id="KW-0012">Acyltransferase</keyword>
<dbReference type="RefSeq" id="WP_212688536.1">
    <property type="nucleotide sequence ID" value="NZ_JAGSPN010000010.1"/>
</dbReference>
<dbReference type="EC" id="2.3.1.-" evidence="2"/>
<dbReference type="InterPro" id="IPR000182">
    <property type="entry name" value="GNAT_dom"/>
</dbReference>
<evidence type="ECO:0000313" key="2">
    <source>
        <dbReference type="EMBL" id="MBR7783255.1"/>
    </source>
</evidence>
<evidence type="ECO:0000259" key="1">
    <source>
        <dbReference type="PROSITE" id="PS51186"/>
    </source>
</evidence>